<dbReference type="InterPro" id="IPR020902">
    <property type="entry name" value="Actin/actin-like_CS"/>
</dbReference>
<dbReference type="SUPFAM" id="SSF53067">
    <property type="entry name" value="Actin-like ATPase domain"/>
    <property type="match status" value="2"/>
</dbReference>
<dbReference type="Pfam" id="PF00022">
    <property type="entry name" value="Actin"/>
    <property type="match status" value="1"/>
</dbReference>
<gene>
    <name evidence="3" type="ORF">SAMEA4029009_CIC11G00000003485</name>
    <name evidence="2" type="ORF">SAMEA4029010_CIC11G00000001367</name>
</gene>
<sequence>MANCLPAVVIDNGSDTTRAGFALEDIPSVVFNSNYQIDAEGKTIIGNSQINQHPDLEVMTLLENGVVYNFDNIVYNWEHVYSSLDGGNGVDSKDHPLMMTEQTWNTLKNKAAMAQLAFESLQVPLFSLVKTPLAQLYHMGLSSGLVVDVGASTASVTPILDGIIQRKSCFHTKYAGDFANLHSLRSLEAKLGYAPAQLDYNRLLPAKYTLGTVLDSFKLYHVTHNLLYNFKQTMLSVSEPPPGMAQTHQYYQAHHHSHPPFFQFPNGFQVPYTNQELIPLTEPLFLPHVYKLPGVPVPEPAFDQASTHGISNLVLFSIKSLESAFMANMSNDSQSSNANARFNEVLRQLFTNTLITGGGSLFSGFSERICGDLQRTAPQLLPNYVITGSYKLYISPLKNHSNGDINDTLDRKFGSWLGAANLASMLNETVEDDGASVNIALDNWFISKADYEELGEDLIIEKFK</sequence>
<dbReference type="EMBL" id="LT635760">
    <property type="protein sequence ID" value="SGZ56522.1"/>
    <property type="molecule type" value="Genomic_DNA"/>
</dbReference>
<dbReference type="SMART" id="SM00268">
    <property type="entry name" value="ACTIN"/>
    <property type="match status" value="1"/>
</dbReference>
<proteinExistence type="inferred from homology"/>
<dbReference type="AlphaFoldDB" id="A0A1L0DL58"/>
<dbReference type="Proteomes" id="UP000182334">
    <property type="component" value="Chromosome V"/>
</dbReference>
<evidence type="ECO:0000313" key="5">
    <source>
        <dbReference type="Proteomes" id="UP000182334"/>
    </source>
</evidence>
<dbReference type="PANTHER" id="PTHR11937">
    <property type="entry name" value="ACTIN"/>
    <property type="match status" value="1"/>
</dbReference>
<dbReference type="STRING" id="45354.A0A1L0DL58"/>
<dbReference type="InterPro" id="IPR004000">
    <property type="entry name" value="Actin"/>
</dbReference>
<dbReference type="Gene3D" id="3.90.640.10">
    <property type="entry name" value="Actin, Chain A, domain 4"/>
    <property type="match status" value="1"/>
</dbReference>
<name>A0A1L0DL58_9ASCO</name>
<accession>A0A1L0DL58</accession>
<evidence type="ECO:0000313" key="2">
    <source>
        <dbReference type="EMBL" id="SGZ56522.1"/>
    </source>
</evidence>
<protein>
    <submittedName>
        <fullName evidence="2">CIC11C00000001367</fullName>
    </submittedName>
    <submittedName>
        <fullName evidence="3">CIC11C00000003485</fullName>
    </submittedName>
</protein>
<evidence type="ECO:0000256" key="1">
    <source>
        <dbReference type="RuleBase" id="RU000487"/>
    </source>
</evidence>
<dbReference type="EMBL" id="LT635768">
    <property type="protein sequence ID" value="SGZ56616.1"/>
    <property type="molecule type" value="Genomic_DNA"/>
</dbReference>
<dbReference type="OrthoDB" id="5132116at2759"/>
<organism evidence="3 4">
    <name type="scientific">Sungouiella intermedia</name>
    <dbReference type="NCBI Taxonomy" id="45354"/>
    <lineage>
        <taxon>Eukaryota</taxon>
        <taxon>Fungi</taxon>
        <taxon>Dikarya</taxon>
        <taxon>Ascomycota</taxon>
        <taxon>Saccharomycotina</taxon>
        <taxon>Pichiomycetes</taxon>
        <taxon>Metschnikowiaceae</taxon>
        <taxon>Sungouiella</taxon>
    </lineage>
</organism>
<dbReference type="InterPro" id="IPR043129">
    <property type="entry name" value="ATPase_NBD"/>
</dbReference>
<comment type="similarity">
    <text evidence="1">Belongs to the actin family.</text>
</comment>
<keyword evidence="5" id="KW-1185">Reference proteome</keyword>
<evidence type="ECO:0000313" key="4">
    <source>
        <dbReference type="Proteomes" id="UP000182259"/>
    </source>
</evidence>
<dbReference type="Gene3D" id="3.30.420.40">
    <property type="match status" value="2"/>
</dbReference>
<dbReference type="Proteomes" id="UP000182259">
    <property type="component" value="Chromosome V"/>
</dbReference>
<reference evidence="4" key="2">
    <citation type="submission" date="2016-10" db="EMBL/GenBank/DDBJ databases">
        <authorList>
            <person name="Geijer C."/>
            <person name="Jareborg N."/>
            <person name="Dainat J."/>
        </authorList>
    </citation>
    <scope>NUCLEOTIDE SEQUENCE [LARGE SCALE GENOMIC DNA]</scope>
    <source>
        <strain evidence="4">PYCC 4715</strain>
    </source>
</reference>
<reference evidence="3 5" key="1">
    <citation type="submission" date="2016-10" db="EMBL/GenBank/DDBJ databases">
        <authorList>
            <person name="de Groot N.N."/>
        </authorList>
    </citation>
    <scope>NUCLEOTIDE SEQUENCE [LARGE SCALE GENOMIC DNA]</scope>
    <source>
        <strain evidence="2 5">CBS 141442</strain>
        <strain evidence="3">PYCC 4715</strain>
    </source>
</reference>
<dbReference type="PROSITE" id="PS01132">
    <property type="entry name" value="ACTINS_ACT_LIKE"/>
    <property type="match status" value="1"/>
</dbReference>
<evidence type="ECO:0000313" key="3">
    <source>
        <dbReference type="EMBL" id="SGZ56616.1"/>
    </source>
</evidence>